<keyword evidence="2" id="KW-1185">Reference proteome</keyword>
<dbReference type="Proteomes" id="UP001627154">
    <property type="component" value="Unassembled WGS sequence"/>
</dbReference>
<organism evidence="1 2">
    <name type="scientific">Trichogramma kaykai</name>
    <dbReference type="NCBI Taxonomy" id="54128"/>
    <lineage>
        <taxon>Eukaryota</taxon>
        <taxon>Metazoa</taxon>
        <taxon>Ecdysozoa</taxon>
        <taxon>Arthropoda</taxon>
        <taxon>Hexapoda</taxon>
        <taxon>Insecta</taxon>
        <taxon>Pterygota</taxon>
        <taxon>Neoptera</taxon>
        <taxon>Endopterygota</taxon>
        <taxon>Hymenoptera</taxon>
        <taxon>Apocrita</taxon>
        <taxon>Proctotrupomorpha</taxon>
        <taxon>Chalcidoidea</taxon>
        <taxon>Trichogrammatidae</taxon>
        <taxon>Trichogramma</taxon>
    </lineage>
</organism>
<comment type="caution">
    <text evidence="1">The sequence shown here is derived from an EMBL/GenBank/DDBJ whole genome shotgun (WGS) entry which is preliminary data.</text>
</comment>
<reference evidence="1 2" key="1">
    <citation type="journal article" date="2024" name="bioRxiv">
        <title>A reference genome for Trichogramma kaykai: A tiny desert-dwelling parasitoid wasp with competing sex-ratio distorters.</title>
        <authorList>
            <person name="Culotta J."/>
            <person name="Lindsey A.R."/>
        </authorList>
    </citation>
    <scope>NUCLEOTIDE SEQUENCE [LARGE SCALE GENOMIC DNA]</scope>
    <source>
        <strain evidence="1 2">KSX58</strain>
    </source>
</reference>
<proteinExistence type="predicted"/>
<evidence type="ECO:0000313" key="1">
    <source>
        <dbReference type="EMBL" id="KAL3389076.1"/>
    </source>
</evidence>
<name>A0ABD2W881_9HYME</name>
<accession>A0ABD2W881</accession>
<dbReference type="AlphaFoldDB" id="A0ABD2W881"/>
<evidence type="ECO:0000313" key="2">
    <source>
        <dbReference type="Proteomes" id="UP001627154"/>
    </source>
</evidence>
<sequence>MFLLVFIGSSSSINNMIKQAFSQIDVGQLYMSDMFRHICVIDIKWAMDRCAAEKNIAAVATALQVARARVYNHEAPVRRINCIITERSKMCVRTSSRRLPRVHCVRVAYLA</sequence>
<gene>
    <name evidence="1" type="ORF">TKK_016011</name>
</gene>
<protein>
    <submittedName>
        <fullName evidence="1">Uncharacterized protein</fullName>
    </submittedName>
</protein>
<dbReference type="EMBL" id="JBJJXI010000124">
    <property type="protein sequence ID" value="KAL3389076.1"/>
    <property type="molecule type" value="Genomic_DNA"/>
</dbReference>